<sequence length="193" mass="20099">MGVNNGSRVANGAPRSGGALWIAPEGTTLPTDASATLPVAAVCLGPISDEGIKPGGDTNTEEVREMDGSTLAELLTDESRSFEATMLGFLDEDALEFVYGAGNVTITPPTTTVGTKIAVADKGGQLPKCVMFIETAYGLKKIRDVGPVCQPTITDRNAITKGGLRGWTARFSLQKDSSGSFSYTYSVLDDATG</sequence>
<gene>
    <name evidence="1" type="ORF">VV02_07595</name>
</gene>
<dbReference type="EMBL" id="CP011112">
    <property type="protein sequence ID" value="AKU15746.1"/>
    <property type="molecule type" value="Genomic_DNA"/>
</dbReference>
<dbReference type="STRING" id="571913.VV02_07595"/>
<dbReference type="Proteomes" id="UP000066480">
    <property type="component" value="Chromosome"/>
</dbReference>
<dbReference type="InterPro" id="IPR058154">
    <property type="entry name" value="Bxb1_TTP-like"/>
</dbReference>
<dbReference type="OrthoDB" id="4990184at2"/>
<evidence type="ECO:0008006" key="3">
    <source>
        <dbReference type="Google" id="ProtNLM"/>
    </source>
</evidence>
<accession>A0A0K1JGC2</accession>
<reference evidence="1 2" key="1">
    <citation type="submission" date="2015-03" db="EMBL/GenBank/DDBJ databases">
        <title>Luteipulveratus halotolerans sp. nov., a novel actinobacterium (Dermacoccaceae) from Sarawak, Malaysia.</title>
        <authorList>
            <person name="Juboi H."/>
            <person name="Basik A."/>
            <person name="Shamsul S.S."/>
            <person name="Arnold P."/>
            <person name="Schmitt E.K."/>
            <person name="Sanglier J.-J."/>
            <person name="Yeo T."/>
        </authorList>
    </citation>
    <scope>NUCLEOTIDE SEQUENCE [LARGE SCALE GENOMIC DNA]</scope>
    <source>
        <strain evidence="1 2">MN07-A0370</strain>
    </source>
</reference>
<dbReference type="RefSeq" id="WP_052590812.1">
    <property type="nucleotide sequence ID" value="NZ_CP011112.1"/>
</dbReference>
<name>A0A0K1JGC2_9MICO</name>
<evidence type="ECO:0000313" key="1">
    <source>
        <dbReference type="EMBL" id="AKU15746.1"/>
    </source>
</evidence>
<organism evidence="1 2">
    <name type="scientific">Luteipulveratus mongoliensis</name>
    <dbReference type="NCBI Taxonomy" id="571913"/>
    <lineage>
        <taxon>Bacteria</taxon>
        <taxon>Bacillati</taxon>
        <taxon>Actinomycetota</taxon>
        <taxon>Actinomycetes</taxon>
        <taxon>Micrococcales</taxon>
        <taxon>Dermacoccaceae</taxon>
        <taxon>Luteipulveratus</taxon>
    </lineage>
</organism>
<keyword evidence="2" id="KW-1185">Reference proteome</keyword>
<dbReference type="AlphaFoldDB" id="A0A0K1JGC2"/>
<dbReference type="Pfam" id="PF25681">
    <property type="entry name" value="Phage_TTP_17"/>
    <property type="match status" value="1"/>
</dbReference>
<dbReference type="KEGG" id="lmoi:VV02_07595"/>
<protein>
    <recommendedName>
        <fullName evidence="3">Tail protein</fullName>
    </recommendedName>
</protein>
<evidence type="ECO:0000313" key="2">
    <source>
        <dbReference type="Proteomes" id="UP000066480"/>
    </source>
</evidence>
<proteinExistence type="predicted"/>